<dbReference type="KEGG" id="eic:NT01EI_1411"/>
<dbReference type="HOGENOM" id="CLU_3117314_0_0_6"/>
<accession>C5BDQ2</accession>
<proteinExistence type="predicted"/>
<protein>
    <submittedName>
        <fullName evidence="1">Uncharacterized protein</fullName>
    </submittedName>
</protein>
<dbReference type="EMBL" id="CP001600">
    <property type="protein sequence ID" value="ACR68600.1"/>
    <property type="molecule type" value="Genomic_DNA"/>
</dbReference>
<dbReference type="AlphaFoldDB" id="C5BDQ2"/>
<reference evidence="1 2" key="2">
    <citation type="journal article" date="2012" name="J. Bacteriol.">
        <title>Genome Sequence of Edwardsiella ictaluri 93-146, a Strain Associated with a Natural Channel Catfish Outbreak of Enteric Septicemia of Catfish.</title>
        <authorList>
            <person name="Williams M.L."/>
            <person name="Gillaspy A.F."/>
            <person name="Dyer D.W."/>
            <person name="Thune R.L."/>
            <person name="Waldbieser G.C."/>
            <person name="Schuster S.C."/>
            <person name="Gipson J."/>
            <person name="Zaitshik J."/>
            <person name="Landry C."/>
            <person name="Banes M.M."/>
            <person name="Lawrence M.L."/>
        </authorList>
    </citation>
    <scope>NUCLEOTIDE SEQUENCE [LARGE SCALE GENOMIC DNA]</scope>
    <source>
        <strain evidence="1 2">93-146</strain>
    </source>
</reference>
<sequence>MTDVPIKPPCPSSQITRTIQVTPADPQRFQHGCGMLSSRIVIMVYNGSQK</sequence>
<name>C5BDQ2_EDWI9</name>
<organism evidence="1 2">
    <name type="scientific">Edwardsiella ictaluri (strain 93-146)</name>
    <dbReference type="NCBI Taxonomy" id="634503"/>
    <lineage>
        <taxon>Bacteria</taxon>
        <taxon>Pseudomonadati</taxon>
        <taxon>Pseudomonadota</taxon>
        <taxon>Gammaproteobacteria</taxon>
        <taxon>Enterobacterales</taxon>
        <taxon>Hafniaceae</taxon>
        <taxon>Edwardsiella</taxon>
    </lineage>
</organism>
<dbReference type="Proteomes" id="UP000001485">
    <property type="component" value="Chromosome"/>
</dbReference>
<evidence type="ECO:0000313" key="2">
    <source>
        <dbReference type="Proteomes" id="UP000001485"/>
    </source>
</evidence>
<gene>
    <name evidence="1" type="ordered locus">NT01EI_1411</name>
</gene>
<evidence type="ECO:0000313" key="1">
    <source>
        <dbReference type="EMBL" id="ACR68600.1"/>
    </source>
</evidence>
<reference evidence="2" key="1">
    <citation type="submission" date="2009-03" db="EMBL/GenBank/DDBJ databases">
        <title>Complete genome sequence of Edwardsiella ictaluri 93-146.</title>
        <authorList>
            <person name="Williams M.L."/>
            <person name="Gillaspy A.F."/>
            <person name="Dyer D.W."/>
            <person name="Thune R.L."/>
            <person name="Waldbieser G.C."/>
            <person name="Schuster S.C."/>
            <person name="Gipson J."/>
            <person name="Zaitshik J."/>
            <person name="Landry C."/>
            <person name="Lawrence M.L."/>
        </authorList>
    </citation>
    <scope>NUCLEOTIDE SEQUENCE [LARGE SCALE GENOMIC DNA]</scope>
    <source>
        <strain evidence="2">93-146</strain>
    </source>
</reference>